<dbReference type="AlphaFoldDB" id="A0A0H3ZQD0"/>
<organism evidence="1">
    <name type="scientific">Vibrio splendidus</name>
    <dbReference type="NCBI Taxonomy" id="29497"/>
    <lineage>
        <taxon>Bacteria</taxon>
        <taxon>Pseudomonadati</taxon>
        <taxon>Pseudomonadota</taxon>
        <taxon>Gammaproteobacteria</taxon>
        <taxon>Vibrionales</taxon>
        <taxon>Vibrionaceae</taxon>
        <taxon>Vibrio</taxon>
    </lineage>
</organism>
<accession>A0A0H3ZQD0</accession>
<evidence type="ECO:0000313" key="1">
    <source>
        <dbReference type="EMBL" id="AKN36627.1"/>
    </source>
</evidence>
<reference evidence="1" key="1">
    <citation type="journal article" date="2015" name="MBio">
        <title>Eco-Evolutionary Dynamics of Episomes among Ecologically Cohesive Bacterial Populations.</title>
        <authorList>
            <person name="Xue H."/>
            <person name="Cordero O.X."/>
            <person name="Camas F.M."/>
            <person name="Trimble W."/>
            <person name="Meyer F."/>
            <person name="Guglielmini J."/>
            <person name="Rocha E.P."/>
            <person name="Polz M.F."/>
        </authorList>
    </citation>
    <scope>NUCLEOTIDE SEQUENCE</scope>
    <source>
        <strain evidence="1">1F_145</strain>
    </source>
</reference>
<protein>
    <submittedName>
        <fullName evidence="1">Uncharacterized protein</fullName>
    </submittedName>
</protein>
<name>A0A0H3ZQD0_VIBSP</name>
<proteinExistence type="predicted"/>
<sequence length="56" mass="6149">MDKLFCVFLIGLVVGGGAVTGYMYFSDDSPLIVRQKAFEDTANDLIELSKQCSVNE</sequence>
<dbReference type="EMBL" id="KP795502">
    <property type="protein sequence ID" value="AKN36627.1"/>
    <property type="molecule type" value="Genomic_DNA"/>
</dbReference>